<keyword evidence="4" id="KW-0521">NADP</keyword>
<keyword evidence="5" id="KW-0520">NAD</keyword>
<keyword evidence="2" id="KW-0732">Signal</keyword>
<dbReference type="AlphaFoldDB" id="C6BXP8"/>
<dbReference type="eggNOG" id="COG1233">
    <property type="taxonomic scope" value="Bacteria"/>
</dbReference>
<evidence type="ECO:0000256" key="1">
    <source>
        <dbReference type="ARBA" id="ARBA00022630"/>
    </source>
</evidence>
<name>C6BXP8_MARSD</name>
<gene>
    <name evidence="8" type="ordered locus">Desal_0539</name>
</gene>
<dbReference type="Gene3D" id="3.50.50.60">
    <property type="entry name" value="FAD/NAD(P)-binding domain"/>
    <property type="match status" value="2"/>
</dbReference>
<dbReference type="KEGG" id="dsa:Desal_0539"/>
<dbReference type="SUPFAM" id="SSF51905">
    <property type="entry name" value="FAD/NAD(P)-binding domain"/>
    <property type="match status" value="1"/>
</dbReference>
<evidence type="ECO:0000259" key="7">
    <source>
        <dbReference type="Pfam" id="PF01593"/>
    </source>
</evidence>
<proteinExistence type="predicted"/>
<keyword evidence="8" id="KW-0560">Oxidoreductase</keyword>
<protein>
    <submittedName>
        <fullName evidence="8">All-trans-retinol 13,14-reductase</fullName>
        <ecNumber evidence="8">1.3.99.23</ecNumber>
    </submittedName>
</protein>
<evidence type="ECO:0000256" key="4">
    <source>
        <dbReference type="ARBA" id="ARBA00022857"/>
    </source>
</evidence>
<keyword evidence="1" id="KW-0285">Flavoprotein</keyword>
<dbReference type="RefSeq" id="WP_015850425.1">
    <property type="nucleotide sequence ID" value="NC_012881.1"/>
</dbReference>
<dbReference type="PANTHER" id="PTHR46091">
    <property type="entry name" value="BLR7054 PROTEIN"/>
    <property type="match status" value="1"/>
</dbReference>
<dbReference type="GO" id="GO:0051786">
    <property type="term" value="F:all-trans-retinol 13,14-reductase activity"/>
    <property type="evidence" value="ECO:0007669"/>
    <property type="project" value="UniProtKB-EC"/>
</dbReference>
<dbReference type="OrthoDB" id="9794630at2"/>
<keyword evidence="6" id="KW-0812">Transmembrane</keyword>
<reference evidence="8 9" key="1">
    <citation type="submission" date="2009-06" db="EMBL/GenBank/DDBJ databases">
        <title>Complete sequence of Desulfovibrio salexigens DSM 2638.</title>
        <authorList>
            <consortium name="US DOE Joint Genome Institute"/>
            <person name="Lucas S."/>
            <person name="Copeland A."/>
            <person name="Lapidus A."/>
            <person name="Glavina del Rio T."/>
            <person name="Tice H."/>
            <person name="Bruce D."/>
            <person name="Goodwin L."/>
            <person name="Pitluck S."/>
            <person name="Munk A.C."/>
            <person name="Brettin T."/>
            <person name="Detter J.C."/>
            <person name="Han C."/>
            <person name="Tapia R."/>
            <person name="Larimer F."/>
            <person name="Land M."/>
            <person name="Hauser L."/>
            <person name="Kyrpides N."/>
            <person name="Anderson I."/>
            <person name="Wall J.D."/>
            <person name="Arkin A.P."/>
            <person name="Dehal P."/>
            <person name="Chivian D."/>
            <person name="Giles B."/>
            <person name="Hazen T.C."/>
        </authorList>
    </citation>
    <scope>NUCLEOTIDE SEQUENCE [LARGE SCALE GENOMIC DNA]</scope>
    <source>
        <strain evidence="9">ATCC 14822 / DSM 2638 / NCIMB 8403 / VKM B-1763</strain>
    </source>
</reference>
<feature type="domain" description="Amine oxidase" evidence="7">
    <location>
        <begin position="13"/>
        <end position="477"/>
    </location>
</feature>
<dbReference type="STRING" id="526222.Desal_0539"/>
<keyword evidence="6" id="KW-0472">Membrane</keyword>
<dbReference type="Proteomes" id="UP000002601">
    <property type="component" value="Chromosome"/>
</dbReference>
<feature type="transmembrane region" description="Helical" evidence="6">
    <location>
        <begin position="463"/>
        <end position="483"/>
    </location>
</feature>
<keyword evidence="9" id="KW-1185">Reference proteome</keyword>
<keyword evidence="3" id="KW-0274">FAD</keyword>
<dbReference type="Pfam" id="PF01593">
    <property type="entry name" value="Amino_oxidase"/>
    <property type="match status" value="1"/>
</dbReference>
<evidence type="ECO:0000256" key="6">
    <source>
        <dbReference type="SAM" id="Phobius"/>
    </source>
</evidence>
<keyword evidence="6" id="KW-1133">Transmembrane helix</keyword>
<evidence type="ECO:0000256" key="5">
    <source>
        <dbReference type="ARBA" id="ARBA00023027"/>
    </source>
</evidence>
<dbReference type="InterPro" id="IPR002937">
    <property type="entry name" value="Amino_oxidase"/>
</dbReference>
<evidence type="ECO:0000313" key="9">
    <source>
        <dbReference type="Proteomes" id="UP000002601"/>
    </source>
</evidence>
<evidence type="ECO:0000313" key="8">
    <source>
        <dbReference type="EMBL" id="ACS78606.1"/>
    </source>
</evidence>
<evidence type="ECO:0000256" key="2">
    <source>
        <dbReference type="ARBA" id="ARBA00022729"/>
    </source>
</evidence>
<evidence type="ECO:0000256" key="3">
    <source>
        <dbReference type="ARBA" id="ARBA00022827"/>
    </source>
</evidence>
<dbReference type="HOGENOM" id="CLU_019722_1_2_7"/>
<dbReference type="EMBL" id="CP001649">
    <property type="protein sequence ID" value="ACS78606.1"/>
    <property type="molecule type" value="Genomic_DNA"/>
</dbReference>
<dbReference type="InterPro" id="IPR052206">
    <property type="entry name" value="Retinol_saturase"/>
</dbReference>
<organism evidence="8 9">
    <name type="scientific">Maridesulfovibrio salexigens (strain ATCC 14822 / DSM 2638 / NCIMB 8403 / VKM B-1763)</name>
    <name type="common">Desulfovibrio salexigens</name>
    <dbReference type="NCBI Taxonomy" id="526222"/>
    <lineage>
        <taxon>Bacteria</taxon>
        <taxon>Pseudomonadati</taxon>
        <taxon>Thermodesulfobacteriota</taxon>
        <taxon>Desulfovibrionia</taxon>
        <taxon>Desulfovibrionales</taxon>
        <taxon>Desulfovibrionaceae</taxon>
        <taxon>Maridesulfovibrio</taxon>
    </lineage>
</organism>
<sequence>MTAYNHIVVGAGISGMTSALLLAKQGYKVALVESFPLPGPTVRGFSRKGVHFETGIHLIGGMGDGDPLDTYFKHLGINDDLVKIPFNEGGCDCFRFEKKKSQICLPYGYEQVRQTLEQAFPSEKTAIDTYLKRIRTIFDSSAFLNFDLDFSLDSLAHDETESLLEYLDSITDNQDLKDLLCCHSLLYGTPPEQAMLSTHALVAGSYFRSSQTIDGGGKALVDAYQKHLKEHGVEIFCGEKAVRINHDADKNFTGLLLDDGNELQGEICIWSAHPAAMLSCVEDGVFRPVFKRRISELQETVSALILFGIAETPVEALQGRNIYLWPESDYSEVLSGRTGMSDNAIFLSAGQTLGRDGKQSVTAIMPYSFDKFSKWQDSSLRNRPQDYLAFKAELMAKFAQQVYARCPELNGQVEFIDAATPLSLRDYCQSPYGSMYGAAHTISQYNPLPATKIKGLLLAGQSIIAPGVMGAVVSAYLTCGFIYGHEKIHEELKCIYSA</sequence>
<accession>C6BXP8</accession>
<dbReference type="InterPro" id="IPR036188">
    <property type="entry name" value="FAD/NAD-bd_sf"/>
</dbReference>
<dbReference type="EC" id="1.3.99.23" evidence="8"/>
<dbReference type="PANTHER" id="PTHR46091:SF3">
    <property type="entry name" value="AMINE OXIDASE DOMAIN-CONTAINING PROTEIN"/>
    <property type="match status" value="1"/>
</dbReference>